<feature type="transmembrane region" description="Helical" evidence="1">
    <location>
        <begin position="82"/>
        <end position="103"/>
    </location>
</feature>
<protein>
    <submittedName>
        <fullName evidence="3">DUF2231 domain-containing protein</fullName>
    </submittedName>
</protein>
<evidence type="ECO:0000313" key="4">
    <source>
        <dbReference type="Proteomes" id="UP000737171"/>
    </source>
</evidence>
<keyword evidence="1" id="KW-0812">Transmembrane</keyword>
<organism evidence="3 4">
    <name type="scientific">Pseudaquabacterium terrae</name>
    <dbReference type="NCBI Taxonomy" id="2732868"/>
    <lineage>
        <taxon>Bacteria</taxon>
        <taxon>Pseudomonadati</taxon>
        <taxon>Pseudomonadota</taxon>
        <taxon>Betaproteobacteria</taxon>
        <taxon>Burkholderiales</taxon>
        <taxon>Sphaerotilaceae</taxon>
        <taxon>Pseudaquabacterium</taxon>
    </lineage>
</organism>
<dbReference type="RefSeq" id="WP_173122855.1">
    <property type="nucleotide sequence ID" value="NZ_JABRWJ010000003.1"/>
</dbReference>
<name>A0ABX2EGN7_9BURK</name>
<feature type="transmembrane region" description="Helical" evidence="1">
    <location>
        <begin position="46"/>
        <end position="70"/>
    </location>
</feature>
<keyword evidence="1" id="KW-0472">Membrane</keyword>
<dbReference type="EMBL" id="JABRWJ010000003">
    <property type="protein sequence ID" value="NRF67768.1"/>
    <property type="molecule type" value="Genomic_DNA"/>
</dbReference>
<dbReference type="Proteomes" id="UP000737171">
    <property type="component" value="Unassembled WGS sequence"/>
</dbReference>
<proteinExistence type="predicted"/>
<comment type="caution">
    <text evidence="3">The sequence shown here is derived from an EMBL/GenBank/DDBJ whole genome shotgun (WGS) entry which is preliminary data.</text>
</comment>
<feature type="domain" description="DUF2231" evidence="2">
    <location>
        <begin position="9"/>
        <end position="143"/>
    </location>
</feature>
<keyword evidence="1" id="KW-1133">Transmembrane helix</keyword>
<reference evidence="3 4" key="1">
    <citation type="submission" date="2020-05" db="EMBL/GenBank/DDBJ databases">
        <title>Aquincola sp. isolate from soil.</title>
        <authorList>
            <person name="Han J."/>
            <person name="Kim D.-U."/>
        </authorList>
    </citation>
    <scope>NUCLEOTIDE SEQUENCE [LARGE SCALE GENOMIC DNA]</scope>
    <source>
        <strain evidence="3 4">S2</strain>
    </source>
</reference>
<gene>
    <name evidence="3" type="ORF">HLB44_12310</name>
</gene>
<sequence length="160" mass="17051">MRTPANIAGYPIHPMLVAIPIGLWVFSLVCDFIAMRSGTPELWTGIAYWTLIGGIVGALAAALPGLIDLLSLEDPAIKKTALTHMGINLAVVALYVLNGVLRYRDPQGIGGVPFALSVLAILMLLVSGWLGGKMVYLARVGVTDAPESTVRAKAPEFRNR</sequence>
<dbReference type="InterPro" id="IPR019251">
    <property type="entry name" value="DUF2231_TM"/>
</dbReference>
<dbReference type="Pfam" id="PF09990">
    <property type="entry name" value="DUF2231"/>
    <property type="match status" value="1"/>
</dbReference>
<evidence type="ECO:0000256" key="1">
    <source>
        <dbReference type="SAM" id="Phobius"/>
    </source>
</evidence>
<keyword evidence="4" id="KW-1185">Reference proteome</keyword>
<feature type="transmembrane region" description="Helical" evidence="1">
    <location>
        <begin position="12"/>
        <end position="34"/>
    </location>
</feature>
<accession>A0ABX2EGN7</accession>
<evidence type="ECO:0000313" key="3">
    <source>
        <dbReference type="EMBL" id="NRF67768.1"/>
    </source>
</evidence>
<evidence type="ECO:0000259" key="2">
    <source>
        <dbReference type="Pfam" id="PF09990"/>
    </source>
</evidence>
<feature type="transmembrane region" description="Helical" evidence="1">
    <location>
        <begin position="109"/>
        <end position="130"/>
    </location>
</feature>